<feature type="active site" evidence="4">
    <location>
        <position position="87"/>
    </location>
</feature>
<proteinExistence type="inferred from homology"/>
<dbReference type="Pfam" id="PF00145">
    <property type="entry name" value="DNA_methylase"/>
    <property type="match status" value="1"/>
</dbReference>
<dbReference type="AlphaFoldDB" id="A0AAD7ZX17"/>
<evidence type="ECO:0000256" key="3">
    <source>
        <dbReference type="ARBA" id="ARBA00022691"/>
    </source>
</evidence>
<evidence type="ECO:0000256" key="1">
    <source>
        <dbReference type="ARBA" id="ARBA00022603"/>
    </source>
</evidence>
<organism evidence="5 6">
    <name type="scientific">Diploptera punctata</name>
    <name type="common">Pacific beetle cockroach</name>
    <dbReference type="NCBI Taxonomy" id="6984"/>
    <lineage>
        <taxon>Eukaryota</taxon>
        <taxon>Metazoa</taxon>
        <taxon>Ecdysozoa</taxon>
        <taxon>Arthropoda</taxon>
        <taxon>Hexapoda</taxon>
        <taxon>Insecta</taxon>
        <taxon>Pterygota</taxon>
        <taxon>Neoptera</taxon>
        <taxon>Polyneoptera</taxon>
        <taxon>Dictyoptera</taxon>
        <taxon>Blattodea</taxon>
        <taxon>Blaberoidea</taxon>
        <taxon>Blaberidae</taxon>
        <taxon>Diplopterinae</taxon>
        <taxon>Diploptera</taxon>
    </lineage>
</organism>
<name>A0AAD7ZX17_DIPPU</name>
<keyword evidence="3 4" id="KW-0949">S-adenosyl-L-methionine</keyword>
<comment type="similarity">
    <text evidence="4">Belongs to the class I-like SAM-binding methyltransferase superfamily. C5-methyltransferase family.</text>
</comment>
<dbReference type="InterPro" id="IPR001525">
    <property type="entry name" value="C5_MeTfrase"/>
</dbReference>
<dbReference type="InterPro" id="IPR029063">
    <property type="entry name" value="SAM-dependent_MTases_sf"/>
</dbReference>
<evidence type="ECO:0000256" key="2">
    <source>
        <dbReference type="ARBA" id="ARBA00022679"/>
    </source>
</evidence>
<dbReference type="Proteomes" id="UP001233999">
    <property type="component" value="Unassembled WGS sequence"/>
</dbReference>
<evidence type="ECO:0000256" key="4">
    <source>
        <dbReference type="PROSITE-ProRule" id="PRU01016"/>
    </source>
</evidence>
<reference evidence="5" key="2">
    <citation type="submission" date="2023-05" db="EMBL/GenBank/DDBJ databases">
        <authorList>
            <person name="Fouks B."/>
        </authorList>
    </citation>
    <scope>NUCLEOTIDE SEQUENCE</scope>
    <source>
        <strain evidence="5">Stay&amp;Tobe</strain>
        <tissue evidence="5">Testes</tissue>
    </source>
</reference>
<comment type="caution">
    <text evidence="5">The sequence shown here is derived from an EMBL/GenBank/DDBJ whole genome shotgun (WGS) entry which is preliminary data.</text>
</comment>
<protein>
    <recommendedName>
        <fullName evidence="7">DNA methyltransferase 2</fullName>
    </recommendedName>
</protein>
<evidence type="ECO:0008006" key="7">
    <source>
        <dbReference type="Google" id="ProtNLM"/>
    </source>
</evidence>
<dbReference type="EMBL" id="JASPKZ010005674">
    <property type="protein sequence ID" value="KAJ9588530.1"/>
    <property type="molecule type" value="Genomic_DNA"/>
</dbReference>
<dbReference type="PROSITE" id="PS51679">
    <property type="entry name" value="SAM_MT_C5"/>
    <property type="match status" value="1"/>
</dbReference>
<dbReference type="PANTHER" id="PTHR46098:SF1">
    <property type="entry name" value="TRNA (CYTOSINE(38)-C(5))-METHYLTRANSFERASE"/>
    <property type="match status" value="1"/>
</dbReference>
<evidence type="ECO:0000313" key="5">
    <source>
        <dbReference type="EMBL" id="KAJ9588530.1"/>
    </source>
</evidence>
<keyword evidence="6" id="KW-1185">Reference proteome</keyword>
<dbReference type="SUPFAM" id="SSF53335">
    <property type="entry name" value="S-adenosyl-L-methionine-dependent methyltransferases"/>
    <property type="match status" value="1"/>
</dbReference>
<dbReference type="Gene3D" id="3.40.50.150">
    <property type="entry name" value="Vaccinia Virus protein VP39"/>
    <property type="match status" value="1"/>
</dbReference>
<sequence length="330" mass="37532">DRFVRAIILRNMRVLELYSGIGGMRYAVRESNITAEVTAAVDINTMANRVYQHNFPNTRLLQRNIESFTADEINSYNIDMIVMSPPCQPFTRVGLKKDLLDNRSCSFSHLLKIFPQLKPNWRYLLVENVKGFESSAACQQLLDVLCELQFSCQQFILSPCAFSIPNTRHRYYLVAKRRPLCFFFPLDSHVMESLPDCIKDSSTHEKLNSLISKHSSKVRNKCFSLSHILETDKPAVHLEQFCIPDKILGKHASVLDIVGPESERSCCFTKAYSRYAEGTGSVLCSQPLQVVADCFEKCVSGSDEHLEVLRSLKATLLYAARGRWPHVLSK</sequence>
<keyword evidence="1 4" id="KW-0489">Methyltransferase</keyword>
<dbReference type="InterPro" id="IPR050750">
    <property type="entry name" value="C5-MTase"/>
</dbReference>
<dbReference type="GO" id="GO:0008168">
    <property type="term" value="F:methyltransferase activity"/>
    <property type="evidence" value="ECO:0007669"/>
    <property type="project" value="UniProtKB-KW"/>
</dbReference>
<dbReference type="GO" id="GO:0032259">
    <property type="term" value="P:methylation"/>
    <property type="evidence" value="ECO:0007669"/>
    <property type="project" value="UniProtKB-KW"/>
</dbReference>
<feature type="non-terminal residue" evidence="5">
    <location>
        <position position="330"/>
    </location>
</feature>
<accession>A0AAD7ZX17</accession>
<keyword evidence="2 4" id="KW-0808">Transferase</keyword>
<dbReference type="Gene3D" id="3.90.120.10">
    <property type="entry name" value="DNA Methylase, subunit A, domain 2"/>
    <property type="match status" value="1"/>
</dbReference>
<evidence type="ECO:0000313" key="6">
    <source>
        <dbReference type="Proteomes" id="UP001233999"/>
    </source>
</evidence>
<gene>
    <name evidence="5" type="ORF">L9F63_018112</name>
</gene>
<dbReference type="PRINTS" id="PR00105">
    <property type="entry name" value="C5METTRFRASE"/>
</dbReference>
<dbReference type="PANTHER" id="PTHR46098">
    <property type="entry name" value="TRNA (CYTOSINE(38)-C(5))-METHYLTRANSFERASE"/>
    <property type="match status" value="1"/>
</dbReference>
<dbReference type="GO" id="GO:0005634">
    <property type="term" value="C:nucleus"/>
    <property type="evidence" value="ECO:0007669"/>
    <property type="project" value="TreeGrafter"/>
</dbReference>
<reference evidence="5" key="1">
    <citation type="journal article" date="2023" name="IScience">
        <title>Live-bearing cockroach genome reveals convergent evolutionary mechanisms linked to viviparity in insects and beyond.</title>
        <authorList>
            <person name="Fouks B."/>
            <person name="Harrison M.C."/>
            <person name="Mikhailova A.A."/>
            <person name="Marchal E."/>
            <person name="English S."/>
            <person name="Carruthers M."/>
            <person name="Jennings E.C."/>
            <person name="Chiamaka E.L."/>
            <person name="Frigard R.A."/>
            <person name="Pippel M."/>
            <person name="Attardo G.M."/>
            <person name="Benoit J.B."/>
            <person name="Bornberg-Bauer E."/>
            <person name="Tobe S.S."/>
        </authorList>
    </citation>
    <scope>NUCLEOTIDE SEQUENCE</scope>
    <source>
        <strain evidence="5">Stay&amp;Tobe</strain>
    </source>
</reference>